<dbReference type="AlphaFoldDB" id="A0A1I4KKG8"/>
<feature type="transmembrane region" description="Helical" evidence="6">
    <location>
        <begin position="6"/>
        <end position="27"/>
    </location>
</feature>
<protein>
    <submittedName>
        <fullName evidence="8">Uncharacterized MnhB-related membrane protein</fullName>
    </submittedName>
</protein>
<gene>
    <name evidence="8" type="ORF">SAMN05421863_1004105</name>
</gene>
<feature type="domain" description="MrpA C-terminal/MbhD" evidence="7">
    <location>
        <begin position="22"/>
        <end position="86"/>
    </location>
</feature>
<evidence type="ECO:0000259" key="7">
    <source>
        <dbReference type="Pfam" id="PF13244"/>
    </source>
</evidence>
<keyword evidence="5 6" id="KW-0472">Membrane</keyword>
<evidence type="ECO:0000313" key="8">
    <source>
        <dbReference type="EMBL" id="SFL79272.1"/>
    </source>
</evidence>
<dbReference type="Pfam" id="PF13244">
    <property type="entry name" value="MbhD"/>
    <property type="match status" value="1"/>
</dbReference>
<evidence type="ECO:0000256" key="2">
    <source>
        <dbReference type="ARBA" id="ARBA00022475"/>
    </source>
</evidence>
<comment type="subcellular location">
    <subcellularLocation>
        <location evidence="1">Cell membrane</location>
        <topology evidence="1">Multi-pass membrane protein</topology>
    </subcellularLocation>
</comment>
<evidence type="ECO:0000256" key="6">
    <source>
        <dbReference type="SAM" id="Phobius"/>
    </source>
</evidence>
<dbReference type="InterPro" id="IPR025383">
    <property type="entry name" value="MrpA_C/MbhD"/>
</dbReference>
<evidence type="ECO:0000256" key="5">
    <source>
        <dbReference type="ARBA" id="ARBA00023136"/>
    </source>
</evidence>
<evidence type="ECO:0000256" key="1">
    <source>
        <dbReference type="ARBA" id="ARBA00004651"/>
    </source>
</evidence>
<keyword evidence="3 6" id="KW-0812">Transmembrane</keyword>
<reference evidence="9" key="1">
    <citation type="submission" date="2016-10" db="EMBL/GenBank/DDBJ databases">
        <authorList>
            <person name="Varghese N."/>
            <person name="Submissions S."/>
        </authorList>
    </citation>
    <scope>NUCLEOTIDE SEQUENCE [LARGE SCALE GENOMIC DNA]</scope>
    <source>
        <strain evidence="9">Nm44</strain>
    </source>
</reference>
<keyword evidence="2" id="KW-1003">Cell membrane</keyword>
<sequence length="88" mass="9560">MESEGAYNLSSLILDMLLATVLFWIALKSLITPDLFHAVVLFMIFGLLMALTWVRLDAPDIALAEAAIGAGLTGALLLDTIGYLRRSH</sequence>
<evidence type="ECO:0000256" key="4">
    <source>
        <dbReference type="ARBA" id="ARBA00022989"/>
    </source>
</evidence>
<accession>A0A1I4KKG8</accession>
<keyword evidence="4 6" id="KW-1133">Transmembrane helix</keyword>
<evidence type="ECO:0000256" key="3">
    <source>
        <dbReference type="ARBA" id="ARBA00022692"/>
    </source>
</evidence>
<dbReference type="EMBL" id="FOUB01000004">
    <property type="protein sequence ID" value="SFL79272.1"/>
    <property type="molecule type" value="Genomic_DNA"/>
</dbReference>
<keyword evidence="9" id="KW-1185">Reference proteome</keyword>
<organism evidence="8 9">
    <name type="scientific">Nitrosomonas communis</name>
    <dbReference type="NCBI Taxonomy" id="44574"/>
    <lineage>
        <taxon>Bacteria</taxon>
        <taxon>Pseudomonadati</taxon>
        <taxon>Pseudomonadota</taxon>
        <taxon>Betaproteobacteria</taxon>
        <taxon>Nitrosomonadales</taxon>
        <taxon>Nitrosomonadaceae</taxon>
        <taxon>Nitrosomonas</taxon>
    </lineage>
</organism>
<proteinExistence type="predicted"/>
<dbReference type="GO" id="GO:0005886">
    <property type="term" value="C:plasma membrane"/>
    <property type="evidence" value="ECO:0007669"/>
    <property type="project" value="UniProtKB-SubCell"/>
</dbReference>
<dbReference type="STRING" id="44574.AAW31_01175"/>
<evidence type="ECO:0000313" key="9">
    <source>
        <dbReference type="Proteomes" id="UP000183287"/>
    </source>
</evidence>
<name>A0A1I4KKG8_9PROT</name>
<dbReference type="Proteomes" id="UP000183287">
    <property type="component" value="Unassembled WGS sequence"/>
</dbReference>
<feature type="transmembrane region" description="Helical" evidence="6">
    <location>
        <begin position="66"/>
        <end position="84"/>
    </location>
</feature>
<feature type="transmembrane region" description="Helical" evidence="6">
    <location>
        <begin position="34"/>
        <end position="54"/>
    </location>
</feature>